<feature type="region of interest" description="Disordered" evidence="1">
    <location>
        <begin position="51"/>
        <end position="265"/>
    </location>
</feature>
<feature type="region of interest" description="Disordered" evidence="1">
    <location>
        <begin position="1"/>
        <end position="38"/>
    </location>
</feature>
<gene>
    <name evidence="2" type="ORF">AVDCRST_MAG10-944</name>
</gene>
<feature type="compositionally biased region" description="Low complexity" evidence="1">
    <location>
        <begin position="147"/>
        <end position="158"/>
    </location>
</feature>
<reference evidence="2" key="1">
    <citation type="submission" date="2020-02" db="EMBL/GenBank/DDBJ databases">
        <authorList>
            <person name="Meier V. D."/>
        </authorList>
    </citation>
    <scope>NUCLEOTIDE SEQUENCE</scope>
    <source>
        <strain evidence="2">AVDCRST_MAG10</strain>
    </source>
</reference>
<organism evidence="2">
    <name type="scientific">uncultured Acidimicrobiales bacterium</name>
    <dbReference type="NCBI Taxonomy" id="310071"/>
    <lineage>
        <taxon>Bacteria</taxon>
        <taxon>Bacillati</taxon>
        <taxon>Actinomycetota</taxon>
        <taxon>Acidimicrobiia</taxon>
        <taxon>Acidimicrobiales</taxon>
        <taxon>environmental samples</taxon>
    </lineage>
</organism>
<dbReference type="AlphaFoldDB" id="A0A6J4HP28"/>
<feature type="compositionally biased region" description="Basic and acidic residues" evidence="1">
    <location>
        <begin position="165"/>
        <end position="183"/>
    </location>
</feature>
<evidence type="ECO:0000313" key="2">
    <source>
        <dbReference type="EMBL" id="CAA9227050.1"/>
    </source>
</evidence>
<protein>
    <submittedName>
        <fullName evidence="2">Uncharacterized protein</fullName>
    </submittedName>
</protein>
<dbReference type="EMBL" id="CADCTB010000063">
    <property type="protein sequence ID" value="CAA9227050.1"/>
    <property type="molecule type" value="Genomic_DNA"/>
</dbReference>
<feature type="compositionally biased region" description="Basic residues" evidence="1">
    <location>
        <begin position="122"/>
        <end position="131"/>
    </location>
</feature>
<sequence>DCADHRPRVRPCPPARPRPLLPSAAGPVAPGRAPGHLGADRLRGVAVLPASLDVGPGTEPAVGGRHASAGHRGDACHLRSGASCGHAAGGHAGHRRRRAQEGGPGPRPQPGIRTGHAPGSHGAHRRAAHRLRREDEGGGGHLRRHLAGAAQLPGRRAGPGPGAPRHREVPAPELVRHHAEADRPGAAAGGAPGRAGGGAGGAGHHSPRRDPDPRGRARGAHRPEPAQLPLGPGLRPHPRRRTLQLRGQRPGGSARGLHLPPSPEV</sequence>
<evidence type="ECO:0000256" key="1">
    <source>
        <dbReference type="SAM" id="MobiDB-lite"/>
    </source>
</evidence>
<proteinExistence type="predicted"/>
<name>A0A6J4HP28_9ACTN</name>
<feature type="non-terminal residue" evidence="2">
    <location>
        <position position="1"/>
    </location>
</feature>
<feature type="compositionally biased region" description="Low complexity" evidence="1">
    <location>
        <begin position="21"/>
        <end position="35"/>
    </location>
</feature>
<feature type="compositionally biased region" description="Low complexity" evidence="1">
    <location>
        <begin position="110"/>
        <end position="121"/>
    </location>
</feature>
<feature type="non-terminal residue" evidence="2">
    <location>
        <position position="265"/>
    </location>
</feature>
<accession>A0A6J4HP28</accession>
<feature type="compositionally biased region" description="Gly residues" evidence="1">
    <location>
        <begin position="187"/>
        <end position="203"/>
    </location>
</feature>
<feature type="compositionally biased region" description="Pro residues" evidence="1">
    <location>
        <begin position="10"/>
        <end position="20"/>
    </location>
</feature>